<gene>
    <name evidence="12" type="ORF">AC631_01015</name>
</gene>
<dbReference type="InterPro" id="IPR012677">
    <property type="entry name" value="Nucleotide-bd_a/b_plait_sf"/>
</dbReference>
<dbReference type="PANTHER" id="PTHR23236:SF25">
    <property type="entry name" value="RNA-BINDING PROTEIN 34"/>
    <property type="match status" value="1"/>
</dbReference>
<evidence type="ECO:0000256" key="4">
    <source>
        <dbReference type="ARBA" id="ARBA00015520"/>
    </source>
</evidence>
<dbReference type="InterPro" id="IPR034777">
    <property type="entry name" value="Nop12_RRM1"/>
</dbReference>
<evidence type="ECO:0000256" key="6">
    <source>
        <dbReference type="ARBA" id="ARBA00022552"/>
    </source>
</evidence>
<dbReference type="GO" id="GO:0000463">
    <property type="term" value="P:maturation of LSU-rRNA from tricistronic rRNA transcript (SSU-rRNA, 5.8S rRNA, LSU-rRNA)"/>
    <property type="evidence" value="ECO:0007669"/>
    <property type="project" value="TreeGrafter"/>
</dbReference>
<feature type="compositionally biased region" description="Basic residues" evidence="10">
    <location>
        <begin position="345"/>
        <end position="356"/>
    </location>
</feature>
<dbReference type="GO" id="GO:0019843">
    <property type="term" value="F:rRNA binding"/>
    <property type="evidence" value="ECO:0007669"/>
    <property type="project" value="TreeGrafter"/>
</dbReference>
<evidence type="ECO:0000256" key="5">
    <source>
        <dbReference type="ARBA" id="ARBA00022517"/>
    </source>
</evidence>
<keyword evidence="7 9" id="KW-0694">RNA-binding</keyword>
<organism evidence="12 13">
    <name type="scientific">Debaryomyces fabryi</name>
    <dbReference type="NCBI Taxonomy" id="58627"/>
    <lineage>
        <taxon>Eukaryota</taxon>
        <taxon>Fungi</taxon>
        <taxon>Dikarya</taxon>
        <taxon>Ascomycota</taxon>
        <taxon>Saccharomycotina</taxon>
        <taxon>Pichiomycetes</taxon>
        <taxon>Debaryomycetaceae</taxon>
        <taxon>Debaryomyces</taxon>
    </lineage>
</organism>
<feature type="domain" description="RRM" evidence="11">
    <location>
        <begin position="272"/>
        <end position="354"/>
    </location>
</feature>
<dbReference type="EMBL" id="LMYN01000012">
    <property type="protein sequence ID" value="KSA03241.1"/>
    <property type="molecule type" value="Genomic_DNA"/>
</dbReference>
<comment type="subcellular location">
    <subcellularLocation>
        <location evidence="2">Nucleus</location>
        <location evidence="2">Nucleolus</location>
    </subcellularLocation>
</comment>
<evidence type="ECO:0000256" key="2">
    <source>
        <dbReference type="ARBA" id="ARBA00004604"/>
    </source>
</evidence>
<dbReference type="GO" id="GO:0005730">
    <property type="term" value="C:nucleolus"/>
    <property type="evidence" value="ECO:0007669"/>
    <property type="project" value="UniProtKB-SubCell"/>
</dbReference>
<feature type="region of interest" description="Disordered" evidence="10">
    <location>
        <begin position="337"/>
        <end position="468"/>
    </location>
</feature>
<feature type="compositionally biased region" description="Basic and acidic residues" evidence="10">
    <location>
        <begin position="445"/>
        <end position="458"/>
    </location>
</feature>
<evidence type="ECO:0000256" key="3">
    <source>
        <dbReference type="ARBA" id="ARBA00007077"/>
    </source>
</evidence>
<sequence>MSTFSSIFGSSGDKTNVDKNIDLLFKASKGPVSRQYSDRARTIIEIPVDAPKKDSDEDQSESIEEEEEQEKDIKAEAKRAKKTRQKKELNEDLESKYYDKLLKEKDEEAPKVDKTESKIETEEKDESGSGSDSDSEDEEEQSSEAKSKRAKTVDLKEAELEKAERTVFVGNVNAAVVSSKQMYKKFKKLFSQYGKVQSIRFRSISFDDAVPRKVAFAKKKLHSSRDTLNAYVVFTEKEPSLKCISKLNATVFEHAHLRVDHVAHPAPKDNKRTIFVGNLDFEEKEETLWRYFNSKTDNDVESVRVIRDSKTNLGKGFALVQFKDTLSVNKSLLLNDKPMSDEKKRKLRISKAKAHSKPSILSPNHIDNSKKSYASNRSKMSAKLSDNQRTKLGRAQSVLNKSDRATAGKSKSIIEGQRASKGDLIAGIKGLKSNRDRKVKKPRIRDRSTNFKKERDSMASELKNGPKK</sequence>
<proteinExistence type="inferred from homology"/>
<dbReference type="InterPro" id="IPR000504">
    <property type="entry name" value="RRM_dom"/>
</dbReference>
<keyword evidence="6" id="KW-0698">rRNA processing</keyword>
<evidence type="ECO:0000256" key="9">
    <source>
        <dbReference type="PROSITE-ProRule" id="PRU00176"/>
    </source>
</evidence>
<name>A0A0V1Q458_9ASCO</name>
<comment type="function">
    <text evidence="1">Involved in pre-25S rRNA processing.</text>
</comment>
<dbReference type="OrthoDB" id="442677at2759"/>
<dbReference type="PROSITE" id="PS50102">
    <property type="entry name" value="RRM"/>
    <property type="match status" value="2"/>
</dbReference>
<comment type="similarity">
    <text evidence="3">Belongs to the RRM RBM34 family.</text>
</comment>
<keyword evidence="8" id="KW-0539">Nucleus</keyword>
<dbReference type="InterPro" id="IPR035979">
    <property type="entry name" value="RBD_domain_sf"/>
</dbReference>
<protein>
    <recommendedName>
        <fullName evidence="4">Nucleolar protein 12</fullName>
    </recommendedName>
</protein>
<dbReference type="Pfam" id="PF00076">
    <property type="entry name" value="RRM_1"/>
    <property type="match status" value="1"/>
</dbReference>
<evidence type="ECO:0000313" key="12">
    <source>
        <dbReference type="EMBL" id="KSA03241.1"/>
    </source>
</evidence>
<feature type="compositionally biased region" description="Basic and acidic residues" evidence="10">
    <location>
        <begin position="86"/>
        <end position="121"/>
    </location>
</feature>
<feature type="compositionally biased region" description="Acidic residues" evidence="10">
    <location>
        <begin position="133"/>
        <end position="142"/>
    </location>
</feature>
<accession>A0A0V1Q458</accession>
<dbReference type="GeneID" id="26838024"/>
<comment type="caution">
    <text evidence="12">The sequence shown here is derived from an EMBL/GenBank/DDBJ whole genome shotgun (WGS) entry which is preliminary data.</text>
</comment>
<dbReference type="CDD" id="cd12669">
    <property type="entry name" value="RRM1_Nop12p_like"/>
    <property type="match status" value="1"/>
</dbReference>
<feature type="compositionally biased region" description="Acidic residues" evidence="10">
    <location>
        <begin position="56"/>
        <end position="70"/>
    </location>
</feature>
<dbReference type="RefSeq" id="XP_015469343.1">
    <property type="nucleotide sequence ID" value="XM_015609845.1"/>
</dbReference>
<keyword evidence="13" id="KW-1185">Reference proteome</keyword>
<evidence type="ECO:0000256" key="8">
    <source>
        <dbReference type="ARBA" id="ARBA00023242"/>
    </source>
</evidence>
<feature type="compositionally biased region" description="Basic and acidic residues" evidence="10">
    <location>
        <begin position="143"/>
        <end position="153"/>
    </location>
</feature>
<feature type="compositionally biased region" description="Basic residues" evidence="10">
    <location>
        <begin position="435"/>
        <end position="444"/>
    </location>
</feature>
<reference evidence="12 13" key="1">
    <citation type="submission" date="2015-11" db="EMBL/GenBank/DDBJ databases">
        <title>The genome of Debaryomyces fabryi.</title>
        <authorList>
            <person name="Tafer H."/>
            <person name="Lopandic K."/>
        </authorList>
    </citation>
    <scope>NUCLEOTIDE SEQUENCE [LARGE SCALE GENOMIC DNA]</scope>
    <source>
        <strain evidence="12 13">CBS 789</strain>
    </source>
</reference>
<dbReference type="Proteomes" id="UP000054251">
    <property type="component" value="Unassembled WGS sequence"/>
</dbReference>
<feature type="compositionally biased region" description="Polar residues" evidence="10">
    <location>
        <begin position="359"/>
        <end position="387"/>
    </location>
</feature>
<evidence type="ECO:0000256" key="7">
    <source>
        <dbReference type="ARBA" id="ARBA00022884"/>
    </source>
</evidence>
<dbReference type="SMART" id="SM00360">
    <property type="entry name" value="RRM"/>
    <property type="match status" value="2"/>
</dbReference>
<dbReference type="Gene3D" id="3.30.70.330">
    <property type="match status" value="2"/>
</dbReference>
<dbReference type="AlphaFoldDB" id="A0A0V1Q458"/>
<dbReference type="PANTHER" id="PTHR23236">
    <property type="entry name" value="EUKARYOTIC TRANSLATION INITIATION FACTOR 4B/4H"/>
    <property type="match status" value="1"/>
</dbReference>
<evidence type="ECO:0000313" key="13">
    <source>
        <dbReference type="Proteomes" id="UP000054251"/>
    </source>
</evidence>
<feature type="domain" description="RRM" evidence="11">
    <location>
        <begin position="165"/>
        <end position="264"/>
    </location>
</feature>
<evidence type="ECO:0000259" key="11">
    <source>
        <dbReference type="PROSITE" id="PS50102"/>
    </source>
</evidence>
<dbReference type="SUPFAM" id="SSF54928">
    <property type="entry name" value="RNA-binding domain, RBD"/>
    <property type="match status" value="2"/>
</dbReference>
<evidence type="ECO:0000256" key="1">
    <source>
        <dbReference type="ARBA" id="ARBA00002475"/>
    </source>
</evidence>
<feature type="region of interest" description="Disordered" evidence="10">
    <location>
        <begin position="30"/>
        <end position="153"/>
    </location>
</feature>
<evidence type="ECO:0000256" key="10">
    <source>
        <dbReference type="SAM" id="MobiDB-lite"/>
    </source>
</evidence>
<keyword evidence="5" id="KW-0690">Ribosome biogenesis</keyword>